<feature type="compositionally biased region" description="Polar residues" evidence="1">
    <location>
        <begin position="31"/>
        <end position="48"/>
    </location>
</feature>
<evidence type="ECO:0000313" key="4">
    <source>
        <dbReference type="Proteomes" id="UP001589716"/>
    </source>
</evidence>
<organism evidence="3 4">
    <name type="scientific">Streptomyces roseoviridis</name>
    <dbReference type="NCBI Taxonomy" id="67361"/>
    <lineage>
        <taxon>Bacteria</taxon>
        <taxon>Bacillati</taxon>
        <taxon>Actinomycetota</taxon>
        <taxon>Actinomycetes</taxon>
        <taxon>Kitasatosporales</taxon>
        <taxon>Streptomycetaceae</taxon>
        <taxon>Streptomyces</taxon>
    </lineage>
</organism>
<proteinExistence type="predicted"/>
<dbReference type="RefSeq" id="WP_345489560.1">
    <property type="nucleotide sequence ID" value="NZ_BAAAWU010000001.1"/>
</dbReference>
<dbReference type="Proteomes" id="UP001589716">
    <property type="component" value="Unassembled WGS sequence"/>
</dbReference>
<gene>
    <name evidence="3" type="ORF">ACFFTP_07085</name>
</gene>
<evidence type="ECO:0000313" key="3">
    <source>
        <dbReference type="EMBL" id="MFB9553965.1"/>
    </source>
</evidence>
<keyword evidence="4" id="KW-1185">Reference proteome</keyword>
<keyword evidence="2" id="KW-0732">Signal</keyword>
<feature type="chain" id="PRO_5046948387" description="Secreted protein" evidence="2">
    <location>
        <begin position="26"/>
        <end position="75"/>
    </location>
</feature>
<protein>
    <recommendedName>
        <fullName evidence="5">Secreted protein</fullName>
    </recommendedName>
</protein>
<dbReference type="EMBL" id="JBHMCT010000006">
    <property type="protein sequence ID" value="MFB9553965.1"/>
    <property type="molecule type" value="Genomic_DNA"/>
</dbReference>
<feature type="region of interest" description="Disordered" evidence="1">
    <location>
        <begin position="22"/>
        <end position="50"/>
    </location>
</feature>
<evidence type="ECO:0000256" key="2">
    <source>
        <dbReference type="SAM" id="SignalP"/>
    </source>
</evidence>
<evidence type="ECO:0008006" key="5">
    <source>
        <dbReference type="Google" id="ProtNLM"/>
    </source>
</evidence>
<comment type="caution">
    <text evidence="3">The sequence shown here is derived from an EMBL/GenBank/DDBJ whole genome shotgun (WGS) entry which is preliminary data.</text>
</comment>
<evidence type="ECO:0000256" key="1">
    <source>
        <dbReference type="SAM" id="MobiDB-lite"/>
    </source>
</evidence>
<reference evidence="3 4" key="1">
    <citation type="submission" date="2024-09" db="EMBL/GenBank/DDBJ databases">
        <authorList>
            <person name="Sun Q."/>
            <person name="Mori K."/>
        </authorList>
    </citation>
    <scope>NUCLEOTIDE SEQUENCE [LARGE SCALE GENOMIC DNA]</scope>
    <source>
        <strain evidence="3 4">JCM 4414</strain>
    </source>
</reference>
<name>A0ABV5QKC7_9ACTN</name>
<accession>A0ABV5QKC7</accession>
<feature type="signal peptide" evidence="2">
    <location>
        <begin position="1"/>
        <end position="25"/>
    </location>
</feature>
<sequence length="75" mass="7718">MRTRPTVVGVLVIAAVLLPAGAASADETHSSTHNGPQVTNGPSLSLHTGQIDDPLEDVLEHAAILNSRTHTTDAA</sequence>